<protein>
    <submittedName>
        <fullName evidence="2">EF-hand domain-containing protein</fullName>
    </submittedName>
</protein>
<dbReference type="RefSeq" id="WP_379709530.1">
    <property type="nucleotide sequence ID" value="NZ_JBHTBS010000002.1"/>
</dbReference>
<dbReference type="SUPFAM" id="SSF47473">
    <property type="entry name" value="EF-hand"/>
    <property type="match status" value="1"/>
</dbReference>
<comment type="caution">
    <text evidence="2">The sequence shown here is derived from an EMBL/GenBank/DDBJ whole genome shotgun (WGS) entry which is preliminary data.</text>
</comment>
<organism evidence="2 3">
    <name type="scientific">Haloferula chungangensis</name>
    <dbReference type="NCBI Taxonomy" id="1048331"/>
    <lineage>
        <taxon>Bacteria</taxon>
        <taxon>Pseudomonadati</taxon>
        <taxon>Verrucomicrobiota</taxon>
        <taxon>Verrucomicrobiia</taxon>
        <taxon>Verrucomicrobiales</taxon>
        <taxon>Verrucomicrobiaceae</taxon>
        <taxon>Haloferula</taxon>
    </lineage>
</organism>
<dbReference type="InterPro" id="IPR011992">
    <property type="entry name" value="EF-hand-dom_pair"/>
</dbReference>
<dbReference type="InterPro" id="IPR002048">
    <property type="entry name" value="EF_hand_dom"/>
</dbReference>
<dbReference type="Pfam" id="PF13499">
    <property type="entry name" value="EF-hand_7"/>
    <property type="match status" value="1"/>
</dbReference>
<feature type="domain" description="EF-hand" evidence="1">
    <location>
        <begin position="28"/>
        <end position="63"/>
    </location>
</feature>
<reference evidence="3" key="1">
    <citation type="journal article" date="2019" name="Int. J. Syst. Evol. Microbiol.">
        <title>The Global Catalogue of Microorganisms (GCM) 10K type strain sequencing project: providing services to taxonomists for standard genome sequencing and annotation.</title>
        <authorList>
            <consortium name="The Broad Institute Genomics Platform"/>
            <consortium name="The Broad Institute Genome Sequencing Center for Infectious Disease"/>
            <person name="Wu L."/>
            <person name="Ma J."/>
        </authorList>
    </citation>
    <scope>NUCLEOTIDE SEQUENCE [LARGE SCALE GENOMIC DNA]</scope>
    <source>
        <strain evidence="3">CGMCC 4.1467</strain>
    </source>
</reference>
<dbReference type="Proteomes" id="UP001596472">
    <property type="component" value="Unassembled WGS sequence"/>
</dbReference>
<evidence type="ECO:0000313" key="3">
    <source>
        <dbReference type="Proteomes" id="UP001596472"/>
    </source>
</evidence>
<dbReference type="PROSITE" id="PS50222">
    <property type="entry name" value="EF_HAND_2"/>
    <property type="match status" value="1"/>
</dbReference>
<dbReference type="Gene3D" id="1.10.238.10">
    <property type="entry name" value="EF-hand"/>
    <property type="match status" value="1"/>
</dbReference>
<accession>A0ABW2L520</accession>
<gene>
    <name evidence="2" type="ORF">ACFQY0_04325</name>
</gene>
<keyword evidence="3" id="KW-1185">Reference proteome</keyword>
<proteinExistence type="predicted"/>
<sequence>MKYLSPFVLGVAACTPVPDPHSEAAHGRKVMALQEKFDRFDYNADGKITRKEAEQGIRESGVSGVTKEEIDAMMEHYDVDKDDAISRWESQRAIDIPVPEHD</sequence>
<dbReference type="EMBL" id="JBHTBS010000002">
    <property type="protein sequence ID" value="MFC7336394.1"/>
    <property type="molecule type" value="Genomic_DNA"/>
</dbReference>
<name>A0ABW2L520_9BACT</name>
<evidence type="ECO:0000313" key="2">
    <source>
        <dbReference type="EMBL" id="MFC7336394.1"/>
    </source>
</evidence>
<evidence type="ECO:0000259" key="1">
    <source>
        <dbReference type="PROSITE" id="PS50222"/>
    </source>
</evidence>
<dbReference type="CDD" id="cd00051">
    <property type="entry name" value="EFh"/>
    <property type="match status" value="1"/>
</dbReference>